<evidence type="ECO:0000313" key="1">
    <source>
        <dbReference type="EMBL" id="KAF0974414.1"/>
    </source>
</evidence>
<dbReference type="Gene3D" id="3.40.50.300">
    <property type="entry name" value="P-loop containing nucleotide triphosphate hydrolases"/>
    <property type="match status" value="1"/>
</dbReference>
<dbReference type="VEuPathDB" id="AmoebaDB:NF0083110"/>
<comment type="caution">
    <text evidence="1">The sequence shown here is derived from an EMBL/GenBank/DDBJ whole genome shotgun (WGS) entry which is preliminary data.</text>
</comment>
<evidence type="ECO:0000313" key="2">
    <source>
        <dbReference type="Proteomes" id="UP000444721"/>
    </source>
</evidence>
<keyword evidence="2" id="KW-1185">Reference proteome</keyword>
<dbReference type="VEuPathDB" id="AmoebaDB:NfTy_089840"/>
<dbReference type="AlphaFoldDB" id="A0A6A5BK33"/>
<gene>
    <name evidence="1" type="ORF">FDP41_006446</name>
</gene>
<sequence length="249" mass="28671">MSTPQFSPSQIMAVSDGMKNKLQEVARTAIMSDNELDEKIIISFVGAKSTYKTGILYTHGKKKIPKEMELPIYFAHSNYMIKLSADHKVTFDPRDLRDDDDKETIGIRKDAYYYSTGFVLCFNPYEIEHLKILEKKYLPEILSVKKKAKKEIPFVLFGFDWNPNGPVKRRIEDKIPHDTIIAFAKKVGEMTAYIELPEVSVDCVDYVMDILLRTLYQAGGQFRKKGLEDSDLEQMETYAAKMKKKCIVQ</sequence>
<dbReference type="RefSeq" id="XP_044559127.1">
    <property type="nucleotide sequence ID" value="XM_044710082.1"/>
</dbReference>
<proteinExistence type="predicted"/>
<accession>A0A6A5BK33</accession>
<dbReference type="GeneID" id="68113664"/>
<dbReference type="OMA" id="MELPIYF"/>
<dbReference type="Proteomes" id="UP000444721">
    <property type="component" value="Unassembled WGS sequence"/>
</dbReference>
<reference evidence="1 2" key="1">
    <citation type="journal article" date="2019" name="Sci. Rep.">
        <title>Nanopore sequencing improves the draft genome of the human pathogenic amoeba Naegleria fowleri.</title>
        <authorList>
            <person name="Liechti N."/>
            <person name="Schurch N."/>
            <person name="Bruggmann R."/>
            <person name="Wittwer M."/>
        </authorList>
    </citation>
    <scope>NUCLEOTIDE SEQUENCE [LARGE SCALE GENOMIC DNA]</scope>
    <source>
        <strain evidence="1 2">ATCC 30894</strain>
    </source>
</reference>
<protein>
    <submittedName>
        <fullName evidence="1">Uncharacterized protein</fullName>
    </submittedName>
</protein>
<dbReference type="OrthoDB" id="10249777at2759"/>
<organism evidence="1 2">
    <name type="scientific">Naegleria fowleri</name>
    <name type="common">Brain eating amoeba</name>
    <dbReference type="NCBI Taxonomy" id="5763"/>
    <lineage>
        <taxon>Eukaryota</taxon>
        <taxon>Discoba</taxon>
        <taxon>Heterolobosea</taxon>
        <taxon>Tetramitia</taxon>
        <taxon>Eutetramitia</taxon>
        <taxon>Vahlkampfiidae</taxon>
        <taxon>Naegleria</taxon>
    </lineage>
</organism>
<dbReference type="InterPro" id="IPR027417">
    <property type="entry name" value="P-loop_NTPase"/>
</dbReference>
<dbReference type="VEuPathDB" id="AmoebaDB:FDP41_006446"/>
<dbReference type="EMBL" id="VFQX01000052">
    <property type="protein sequence ID" value="KAF0974414.1"/>
    <property type="molecule type" value="Genomic_DNA"/>
</dbReference>
<name>A0A6A5BK33_NAEFO</name>